<keyword evidence="5 8" id="KW-1133">Transmembrane helix</keyword>
<comment type="caution">
    <text evidence="9">The sequence shown here is derived from an EMBL/GenBank/DDBJ whole genome shotgun (WGS) entry which is preliminary data.</text>
</comment>
<dbReference type="EMBL" id="VBOU01000089">
    <property type="protein sequence ID" value="TMQ53176.1"/>
    <property type="molecule type" value="Genomic_DNA"/>
</dbReference>
<evidence type="ECO:0000313" key="10">
    <source>
        <dbReference type="Proteomes" id="UP000319829"/>
    </source>
</evidence>
<dbReference type="GO" id="GO:0015031">
    <property type="term" value="P:protein transport"/>
    <property type="evidence" value="ECO:0007669"/>
    <property type="project" value="UniProtKB-KW"/>
</dbReference>
<name>A0A538SP84_UNCEI</name>
<evidence type="ECO:0000256" key="8">
    <source>
        <dbReference type="SAM" id="Phobius"/>
    </source>
</evidence>
<dbReference type="Proteomes" id="UP000319829">
    <property type="component" value="Unassembled WGS sequence"/>
</dbReference>
<dbReference type="InterPro" id="IPR003400">
    <property type="entry name" value="ExbD"/>
</dbReference>
<keyword evidence="6 8" id="KW-0472">Membrane</keyword>
<comment type="subcellular location">
    <subcellularLocation>
        <location evidence="1">Cell membrane</location>
        <topology evidence="1">Single-pass membrane protein</topology>
    </subcellularLocation>
    <subcellularLocation>
        <location evidence="7">Cell membrane</location>
        <topology evidence="7">Single-pass type II membrane protein</topology>
    </subcellularLocation>
</comment>
<feature type="transmembrane region" description="Helical" evidence="8">
    <location>
        <begin position="12"/>
        <end position="36"/>
    </location>
</feature>
<organism evidence="9 10">
    <name type="scientific">Eiseniibacteriota bacterium</name>
    <dbReference type="NCBI Taxonomy" id="2212470"/>
    <lineage>
        <taxon>Bacteria</taxon>
        <taxon>Candidatus Eiseniibacteriota</taxon>
    </lineage>
</organism>
<evidence type="ECO:0000256" key="6">
    <source>
        <dbReference type="ARBA" id="ARBA00023136"/>
    </source>
</evidence>
<gene>
    <name evidence="9" type="ORF">E6K74_10095</name>
</gene>
<comment type="similarity">
    <text evidence="2 7">Belongs to the ExbD/TolR family.</text>
</comment>
<dbReference type="GO" id="GO:0005886">
    <property type="term" value="C:plasma membrane"/>
    <property type="evidence" value="ECO:0007669"/>
    <property type="project" value="UniProtKB-SubCell"/>
</dbReference>
<dbReference type="Pfam" id="PF02472">
    <property type="entry name" value="ExbD"/>
    <property type="match status" value="1"/>
</dbReference>
<dbReference type="PANTHER" id="PTHR30558">
    <property type="entry name" value="EXBD MEMBRANE COMPONENT OF PMF-DRIVEN MACROMOLECULE IMPORT SYSTEM"/>
    <property type="match status" value="1"/>
</dbReference>
<dbReference type="PANTHER" id="PTHR30558:SF3">
    <property type="entry name" value="BIOPOLYMER TRANSPORT PROTEIN EXBD-RELATED"/>
    <property type="match status" value="1"/>
</dbReference>
<keyword evidence="7" id="KW-0813">Transport</keyword>
<keyword evidence="4 7" id="KW-0812">Transmembrane</keyword>
<evidence type="ECO:0000313" key="9">
    <source>
        <dbReference type="EMBL" id="TMQ53176.1"/>
    </source>
</evidence>
<evidence type="ECO:0000256" key="1">
    <source>
        <dbReference type="ARBA" id="ARBA00004162"/>
    </source>
</evidence>
<evidence type="ECO:0000256" key="5">
    <source>
        <dbReference type="ARBA" id="ARBA00022989"/>
    </source>
</evidence>
<accession>A0A538SP84</accession>
<keyword evidence="7" id="KW-0653">Protein transport</keyword>
<keyword evidence="3" id="KW-1003">Cell membrane</keyword>
<evidence type="ECO:0000256" key="3">
    <source>
        <dbReference type="ARBA" id="ARBA00022475"/>
    </source>
</evidence>
<reference evidence="9 10" key="1">
    <citation type="journal article" date="2019" name="Nat. Microbiol.">
        <title>Mediterranean grassland soil C-N compound turnover is dependent on rainfall and depth, and is mediated by genomically divergent microorganisms.</title>
        <authorList>
            <person name="Diamond S."/>
            <person name="Andeer P.F."/>
            <person name="Li Z."/>
            <person name="Crits-Christoph A."/>
            <person name="Burstein D."/>
            <person name="Anantharaman K."/>
            <person name="Lane K.R."/>
            <person name="Thomas B.C."/>
            <person name="Pan C."/>
            <person name="Northen T.R."/>
            <person name="Banfield J.F."/>
        </authorList>
    </citation>
    <scope>NUCLEOTIDE SEQUENCE [LARGE SCALE GENOMIC DNA]</scope>
    <source>
        <strain evidence="9">WS_4</strain>
    </source>
</reference>
<protein>
    <submittedName>
        <fullName evidence="9">Biopolymer transporter ExbD</fullName>
    </submittedName>
</protein>
<evidence type="ECO:0000256" key="4">
    <source>
        <dbReference type="ARBA" id="ARBA00022692"/>
    </source>
</evidence>
<proteinExistence type="inferred from homology"/>
<dbReference type="GO" id="GO:0022857">
    <property type="term" value="F:transmembrane transporter activity"/>
    <property type="evidence" value="ECO:0007669"/>
    <property type="project" value="InterPro"/>
</dbReference>
<sequence>MKIVKRRHPHPEIPLVSTADVSFLLLIFFLSTTIFATQRGISLELPGLGEVPLVVQRSKTARVEVAADQSVTLDDVAVPMETLSNAIRLKLRERPDLLLVLTVSPAAPYAALVKTLDQVKLAGARQVSIQTGSPS</sequence>
<evidence type="ECO:0000256" key="7">
    <source>
        <dbReference type="RuleBase" id="RU003879"/>
    </source>
</evidence>
<evidence type="ECO:0000256" key="2">
    <source>
        <dbReference type="ARBA" id="ARBA00005811"/>
    </source>
</evidence>
<dbReference type="Gene3D" id="3.30.420.270">
    <property type="match status" value="1"/>
</dbReference>
<dbReference type="AlphaFoldDB" id="A0A538SP84"/>